<name>A0A1W0WUF1_HYPEX</name>
<gene>
    <name evidence="2" type="ORF">BV898_07094</name>
</gene>
<evidence type="ECO:0000313" key="2">
    <source>
        <dbReference type="EMBL" id="OQV18838.1"/>
    </source>
</evidence>
<accession>A0A1W0WUF1</accession>
<feature type="region of interest" description="Disordered" evidence="1">
    <location>
        <begin position="91"/>
        <end position="113"/>
    </location>
</feature>
<dbReference type="AlphaFoldDB" id="A0A1W0WUF1"/>
<sequence length="113" mass="12804">MYVITAESAPGIDEDWASRFRRGWDYLVKRIHFLENENISLPFGGITAELQLKALHGANVCWCQLELDQADSLSAPHQFAQVVEEELLDTTGMVKREGSRKDRRSKDKQKGGV</sequence>
<feature type="compositionally biased region" description="Basic and acidic residues" evidence="1">
    <location>
        <begin position="94"/>
        <end position="113"/>
    </location>
</feature>
<comment type="caution">
    <text evidence="2">The sequence shown here is derived from an EMBL/GenBank/DDBJ whole genome shotgun (WGS) entry which is preliminary data.</text>
</comment>
<evidence type="ECO:0000313" key="3">
    <source>
        <dbReference type="Proteomes" id="UP000192578"/>
    </source>
</evidence>
<organism evidence="2 3">
    <name type="scientific">Hypsibius exemplaris</name>
    <name type="common">Freshwater tardigrade</name>
    <dbReference type="NCBI Taxonomy" id="2072580"/>
    <lineage>
        <taxon>Eukaryota</taxon>
        <taxon>Metazoa</taxon>
        <taxon>Ecdysozoa</taxon>
        <taxon>Tardigrada</taxon>
        <taxon>Eutardigrada</taxon>
        <taxon>Parachela</taxon>
        <taxon>Hypsibioidea</taxon>
        <taxon>Hypsibiidae</taxon>
        <taxon>Hypsibius</taxon>
    </lineage>
</organism>
<evidence type="ECO:0000256" key="1">
    <source>
        <dbReference type="SAM" id="MobiDB-lite"/>
    </source>
</evidence>
<dbReference type="Proteomes" id="UP000192578">
    <property type="component" value="Unassembled WGS sequence"/>
</dbReference>
<reference evidence="3" key="1">
    <citation type="submission" date="2017-01" db="EMBL/GenBank/DDBJ databases">
        <title>Comparative genomics of anhydrobiosis in the tardigrade Hypsibius dujardini.</title>
        <authorList>
            <person name="Yoshida Y."/>
            <person name="Koutsovoulos G."/>
            <person name="Laetsch D."/>
            <person name="Stevens L."/>
            <person name="Kumar S."/>
            <person name="Horikawa D."/>
            <person name="Ishino K."/>
            <person name="Komine S."/>
            <person name="Tomita M."/>
            <person name="Blaxter M."/>
            <person name="Arakawa K."/>
        </authorList>
    </citation>
    <scope>NUCLEOTIDE SEQUENCE [LARGE SCALE GENOMIC DNA]</scope>
    <source>
        <strain evidence="3">Z151</strain>
    </source>
</reference>
<dbReference type="EMBL" id="MTYJ01000045">
    <property type="protein sequence ID" value="OQV18838.1"/>
    <property type="molecule type" value="Genomic_DNA"/>
</dbReference>
<protein>
    <submittedName>
        <fullName evidence="2">Uncharacterized protein</fullName>
    </submittedName>
</protein>
<keyword evidence="3" id="KW-1185">Reference proteome</keyword>
<proteinExistence type="predicted"/>